<accession>A0A1G5MF64</accession>
<dbReference type="OrthoDB" id="7605239at2"/>
<evidence type="ECO:0000313" key="2">
    <source>
        <dbReference type="Proteomes" id="UP000199347"/>
    </source>
</evidence>
<dbReference type="SUPFAM" id="SSF46689">
    <property type="entry name" value="Homeodomain-like"/>
    <property type="match status" value="1"/>
</dbReference>
<evidence type="ECO:0000313" key="1">
    <source>
        <dbReference type="EMBL" id="SCZ23827.1"/>
    </source>
</evidence>
<dbReference type="RefSeq" id="WP_092809387.1">
    <property type="nucleotide sequence ID" value="NZ_FMVW01000001.1"/>
</dbReference>
<protein>
    <submittedName>
        <fullName evidence="1">Homeodomain-like domain-containing protein</fullName>
    </submittedName>
</protein>
<keyword evidence="1" id="KW-0238">DNA-binding</keyword>
<dbReference type="Pfam" id="PF13384">
    <property type="entry name" value="HTH_23"/>
    <property type="match status" value="1"/>
</dbReference>
<keyword evidence="2" id="KW-1185">Reference proteome</keyword>
<dbReference type="GO" id="GO:0003677">
    <property type="term" value="F:DNA binding"/>
    <property type="evidence" value="ECO:0007669"/>
    <property type="project" value="UniProtKB-KW"/>
</dbReference>
<dbReference type="AlphaFoldDB" id="A0A1G5MF64"/>
<reference evidence="1 2" key="1">
    <citation type="submission" date="2016-10" db="EMBL/GenBank/DDBJ databases">
        <authorList>
            <person name="de Groot N.N."/>
        </authorList>
    </citation>
    <scope>NUCLEOTIDE SEQUENCE [LARGE SCALE GENOMIC DNA]</scope>
    <source>
        <strain evidence="1 2">DSM 2698</strain>
    </source>
</reference>
<sequence>MTRLPGILAEIAEVAGEEAAHAIARARGGTRVYLPGRADDDHWLTRCVGREAADAICRHFAAGGPDGSSGASYLIPLGQAGSTKGRRRALAAELRRGASVAEAARAVGMHERTAWRMRAKLQKDRDADQGELF</sequence>
<dbReference type="STRING" id="1120955.SAMN03080610_00610"/>
<keyword evidence="1" id="KW-0371">Homeobox</keyword>
<dbReference type="EMBL" id="FMVW01000001">
    <property type="protein sequence ID" value="SCZ23827.1"/>
    <property type="molecule type" value="Genomic_DNA"/>
</dbReference>
<dbReference type="InterPro" id="IPR009057">
    <property type="entry name" value="Homeodomain-like_sf"/>
</dbReference>
<name>A0A1G5MF64_AFIMA</name>
<dbReference type="Proteomes" id="UP000199347">
    <property type="component" value="Unassembled WGS sequence"/>
</dbReference>
<gene>
    <name evidence="1" type="ORF">SAMN03080610_00610</name>
</gene>
<proteinExistence type="predicted"/>
<organism evidence="1 2">
    <name type="scientific">Afifella marina DSM 2698</name>
    <dbReference type="NCBI Taxonomy" id="1120955"/>
    <lineage>
        <taxon>Bacteria</taxon>
        <taxon>Pseudomonadati</taxon>
        <taxon>Pseudomonadota</taxon>
        <taxon>Alphaproteobacteria</taxon>
        <taxon>Hyphomicrobiales</taxon>
        <taxon>Afifellaceae</taxon>
        <taxon>Afifella</taxon>
    </lineage>
</organism>